<dbReference type="Proteomes" id="UP000266841">
    <property type="component" value="Unassembled WGS sequence"/>
</dbReference>
<keyword evidence="2" id="KW-1185">Reference proteome</keyword>
<gene>
    <name evidence="1" type="ORF">THAOC_25671</name>
</gene>
<reference evidence="1 2" key="1">
    <citation type="journal article" date="2012" name="Genome Biol.">
        <title>Genome and low-iron response of an oceanic diatom adapted to chronic iron limitation.</title>
        <authorList>
            <person name="Lommer M."/>
            <person name="Specht M."/>
            <person name="Roy A.S."/>
            <person name="Kraemer L."/>
            <person name="Andreson R."/>
            <person name="Gutowska M.A."/>
            <person name="Wolf J."/>
            <person name="Bergner S.V."/>
            <person name="Schilhabel M.B."/>
            <person name="Klostermeier U.C."/>
            <person name="Beiko R.G."/>
            <person name="Rosenstiel P."/>
            <person name="Hippler M."/>
            <person name="Laroche J."/>
        </authorList>
    </citation>
    <scope>NUCLEOTIDE SEQUENCE [LARGE SCALE GENOMIC DNA]</scope>
    <source>
        <strain evidence="1 2">CCMP1005</strain>
    </source>
</reference>
<protein>
    <submittedName>
        <fullName evidence="1">Uncharacterized protein</fullName>
    </submittedName>
</protein>
<evidence type="ECO:0000313" key="1">
    <source>
        <dbReference type="EMBL" id="EJK54681.1"/>
    </source>
</evidence>
<comment type="caution">
    <text evidence="1">The sequence shown here is derived from an EMBL/GenBank/DDBJ whole genome shotgun (WGS) entry which is preliminary data.</text>
</comment>
<proteinExistence type="predicted"/>
<feature type="non-terminal residue" evidence="1">
    <location>
        <position position="1"/>
    </location>
</feature>
<dbReference type="EMBL" id="AGNL01035453">
    <property type="protein sequence ID" value="EJK54681.1"/>
    <property type="molecule type" value="Genomic_DNA"/>
</dbReference>
<organism evidence="1 2">
    <name type="scientific">Thalassiosira oceanica</name>
    <name type="common">Marine diatom</name>
    <dbReference type="NCBI Taxonomy" id="159749"/>
    <lineage>
        <taxon>Eukaryota</taxon>
        <taxon>Sar</taxon>
        <taxon>Stramenopiles</taxon>
        <taxon>Ochrophyta</taxon>
        <taxon>Bacillariophyta</taxon>
        <taxon>Coscinodiscophyceae</taxon>
        <taxon>Thalassiosirophycidae</taxon>
        <taxon>Thalassiosirales</taxon>
        <taxon>Thalassiosiraceae</taxon>
        <taxon>Thalassiosira</taxon>
    </lineage>
</organism>
<evidence type="ECO:0000313" key="2">
    <source>
        <dbReference type="Proteomes" id="UP000266841"/>
    </source>
</evidence>
<name>K0S0Y3_THAOC</name>
<sequence>RDGVDVWTAGTERGRRPRGRVDVQSAFLSIHRVAARFRASRFSGFSLTLAQIPRRSRRLRCTDFRAPTPAAGVASLLAVRLQIQLHARGRSRLALWPEQEEYNIGLHTSLVVSTALRISRHGDHSLPESSSSKPRRTAP</sequence>
<dbReference type="AlphaFoldDB" id="K0S0Y3"/>
<accession>K0S0Y3</accession>